<feature type="signal peptide" evidence="1">
    <location>
        <begin position="1"/>
        <end position="23"/>
    </location>
</feature>
<protein>
    <submittedName>
        <fullName evidence="2">Uncharacterized protein</fullName>
    </submittedName>
</protein>
<reference evidence="2 3" key="1">
    <citation type="submission" date="2020-10" db="EMBL/GenBank/DDBJ databases">
        <title>The Coptis chinensis genome and diversification of protoberbering-type alkaloids.</title>
        <authorList>
            <person name="Wang B."/>
            <person name="Shu S."/>
            <person name="Song C."/>
            <person name="Liu Y."/>
        </authorList>
    </citation>
    <scope>NUCLEOTIDE SEQUENCE [LARGE SCALE GENOMIC DNA]</scope>
    <source>
        <strain evidence="2">HL-2020</strain>
        <tissue evidence="2">Leaf</tissue>
    </source>
</reference>
<keyword evidence="1" id="KW-0732">Signal</keyword>
<comment type="caution">
    <text evidence="2">The sequence shown here is derived from an EMBL/GenBank/DDBJ whole genome shotgun (WGS) entry which is preliminary data.</text>
</comment>
<gene>
    <name evidence="2" type="ORF">IFM89_016911</name>
</gene>
<name>A0A835LVZ0_9MAGN</name>
<keyword evidence="3" id="KW-1185">Reference proteome</keyword>
<accession>A0A835LVZ0</accession>
<evidence type="ECO:0000313" key="3">
    <source>
        <dbReference type="Proteomes" id="UP000631114"/>
    </source>
</evidence>
<feature type="chain" id="PRO_5032552251" evidence="1">
    <location>
        <begin position="24"/>
        <end position="140"/>
    </location>
</feature>
<proteinExistence type="predicted"/>
<dbReference type="Proteomes" id="UP000631114">
    <property type="component" value="Unassembled WGS sequence"/>
</dbReference>
<dbReference type="EMBL" id="JADFTS010000004">
    <property type="protein sequence ID" value="KAF9609550.1"/>
    <property type="molecule type" value="Genomic_DNA"/>
</dbReference>
<sequence length="140" mass="15325">MTFSLFCIMMSSLHCWLVLETHSLRTTEASFAESAYGFLKESSDVKSGQGQSSYEISTCAALSLFTFQLGAQWNASTVSAMPSEADSELDAYRCRPDTEWGLLVFSLEGVQWPSGQALGGRAQGSIPIFYGQNEIKGVRE</sequence>
<dbReference type="AlphaFoldDB" id="A0A835LVZ0"/>
<evidence type="ECO:0000313" key="2">
    <source>
        <dbReference type="EMBL" id="KAF9609550.1"/>
    </source>
</evidence>
<evidence type="ECO:0000256" key="1">
    <source>
        <dbReference type="SAM" id="SignalP"/>
    </source>
</evidence>
<organism evidence="2 3">
    <name type="scientific">Coptis chinensis</name>
    <dbReference type="NCBI Taxonomy" id="261450"/>
    <lineage>
        <taxon>Eukaryota</taxon>
        <taxon>Viridiplantae</taxon>
        <taxon>Streptophyta</taxon>
        <taxon>Embryophyta</taxon>
        <taxon>Tracheophyta</taxon>
        <taxon>Spermatophyta</taxon>
        <taxon>Magnoliopsida</taxon>
        <taxon>Ranunculales</taxon>
        <taxon>Ranunculaceae</taxon>
        <taxon>Coptidoideae</taxon>
        <taxon>Coptis</taxon>
    </lineage>
</organism>